<evidence type="ECO:0000313" key="3">
    <source>
        <dbReference type="Proteomes" id="UP000255061"/>
    </source>
</evidence>
<protein>
    <submittedName>
        <fullName evidence="2">Tfp pilus assembly protein PilV</fullName>
    </submittedName>
</protein>
<keyword evidence="1" id="KW-0812">Transmembrane</keyword>
<keyword evidence="1" id="KW-1133">Transmembrane helix</keyword>
<reference evidence="2 3" key="1">
    <citation type="submission" date="2018-06" db="EMBL/GenBank/DDBJ databases">
        <authorList>
            <consortium name="Pathogen Informatics"/>
            <person name="Doyle S."/>
        </authorList>
    </citation>
    <scope>NUCLEOTIDE SEQUENCE [LARGE SCALE GENOMIC DNA]</scope>
    <source>
        <strain evidence="2 3">NCTC10736</strain>
    </source>
</reference>
<keyword evidence="1" id="KW-0472">Membrane</keyword>
<dbReference type="EMBL" id="UGYV01000001">
    <property type="protein sequence ID" value="SUI75431.1"/>
    <property type="molecule type" value="Genomic_DNA"/>
</dbReference>
<dbReference type="AlphaFoldDB" id="A0A380A788"/>
<dbReference type="InterPro" id="IPR012902">
    <property type="entry name" value="N_methyl_site"/>
</dbReference>
<organism evidence="2 3">
    <name type="scientific">Shewanella morhuae</name>
    <dbReference type="NCBI Taxonomy" id="365591"/>
    <lineage>
        <taxon>Bacteria</taxon>
        <taxon>Pseudomonadati</taxon>
        <taxon>Pseudomonadota</taxon>
        <taxon>Gammaproteobacteria</taxon>
        <taxon>Alteromonadales</taxon>
        <taxon>Shewanellaceae</taxon>
        <taxon>Shewanella</taxon>
    </lineage>
</organism>
<proteinExistence type="predicted"/>
<dbReference type="Pfam" id="PF07963">
    <property type="entry name" value="N_methyl"/>
    <property type="match status" value="1"/>
</dbReference>
<evidence type="ECO:0000313" key="2">
    <source>
        <dbReference type="EMBL" id="SUI75431.1"/>
    </source>
</evidence>
<feature type="transmembrane region" description="Helical" evidence="1">
    <location>
        <begin position="20"/>
        <end position="40"/>
    </location>
</feature>
<dbReference type="NCBIfam" id="TIGR02532">
    <property type="entry name" value="IV_pilin_GFxxxE"/>
    <property type="match status" value="1"/>
</dbReference>
<accession>A0A380A788</accession>
<dbReference type="RefSeq" id="WP_115405985.1">
    <property type="nucleotide sequence ID" value="NZ_UGYV01000001.1"/>
</dbReference>
<gene>
    <name evidence="2" type="ORF">NCTC10736_01708</name>
</gene>
<evidence type="ECO:0000256" key="1">
    <source>
        <dbReference type="SAM" id="Phobius"/>
    </source>
</evidence>
<sequence length="146" mass="16712">MTIVRSTLSLKSRSKGFTLIEVLIASFIMFLVLNAMTLIYRGAIISSIKAEQSIQTNGYLPLMMNDIKQYIRMNTERTELSATGTIAALTYEWKAEVLLNGSAPSMYSPEEKRVIVQPPRYKVWQVSVISKLGKYEKNYKYLEISW</sequence>
<name>A0A380A788_9GAMM</name>
<dbReference type="Proteomes" id="UP000255061">
    <property type="component" value="Unassembled WGS sequence"/>
</dbReference>